<dbReference type="GO" id="GO:0000723">
    <property type="term" value="P:telomere maintenance"/>
    <property type="evidence" value="ECO:0007669"/>
    <property type="project" value="InterPro"/>
</dbReference>
<dbReference type="GO" id="GO:0016787">
    <property type="term" value="F:hydrolase activity"/>
    <property type="evidence" value="ECO:0007669"/>
    <property type="project" value="UniProtKB-KW"/>
</dbReference>
<dbReference type="GO" id="GO:0006281">
    <property type="term" value="P:DNA repair"/>
    <property type="evidence" value="ECO:0007669"/>
    <property type="project" value="UniProtKB-KW"/>
</dbReference>
<keyword evidence="1" id="KW-0547">Nucleotide-binding</keyword>
<sequence>MDIEQALTLLESMKQVINAVVDELPPENQEDIERDNVAADRVQRNDEPAAGDRDPNPDNDQRRTRNVTWPAAYVHAQPYNSSGVSPRLINPFQGKFVPLLWVTLRLISFIPVIWTAVASAEALQPGNVDEARDLNTAKAYFSTFLPLGNFRSVSQGMVGLRGNPTSAQQFILDRARLVHGLLPTQQADNECHHTCVELARFLKSLPFTCVAYVPSRRVAINTPYVESVLATLPDEQAEHDCKLICICTTAARSTHNRTPTPHTRIRLGDSSWELVALVRADGTSASPWGEPVGGTAAARQWSADCFLRNEGPFNDWYKSSRSPVIQQLPNLLGEDAYVNWGCLIYVRTSGGYRSETKLRYLDYTGGQGTLICRPHDLPLTIVPILRNSSERKSCSYQDPQRNFSCDRVAKWECSKDGCSTCLCRAHSKQYLNQAQNNPQRVYVNPRSGDRNNVQRNLDPFPDAEDDSDGDFDPLQEIIDLQAEDSDSSSDSQPEDLLVDVGLLSDDGASSDDNDNDGLNLPATDAADTPVMLDASSSRVQGHILLNKHFGLLSRPGLANYVSSRPASFFQRITARFAGASIPLLYPEGMLFPCIFWKSLPDGTVVGAIPHCLWNTPSACKKAGFADLADHIRTRILDPTLLTSTDPRVIQFYFDSLFNRELSHSDTRVVLSRGWEHLSSDTSTFQTLQTEGRLPFGEADSRTRVNELAAEIAHEQPTYFYTHSCNQSQHFGVKYIFNWVEEHFANSSPEEYNSAVQAALVPILRAWERAGTYLMRYIENSPEQPLGPVKKIWWRWEFQTSRGNLPHIHALVWTGEDPESPIVRSRVKSRVAHCFAEVDSFIQSGLIADQYEAYKLQELAAQVHEHNCEKCGYRCNKKRNSDGKMVCRFPKRPQSFSYSTETIHVEHSKPALEILRGCGLAVVGILPSNRSGLVVTEELRARKHTYPAMMQEHFSPMCDWIFAAAKSSDNLQICSPTFTARYLAKYAAGEEERARVFLKASRTSETVQVDQEALRNVKVTGAAIAASSDRCKERKSTAIEGRTLSLTEAVWWLLNFPYVHLCSKYIHINTGFKQDRAGVLKRDRRHVQPGAHGNAVPAVLARRGLALPAVRQFSQYQELTIQDCISSTITPDKISIFGLRPPELLFVDTLVDYFECLVRKSVPNRYRRVGGAVQSASEALLRPDLRESPWIDGLDSQIRILPNKVSRVRDLAEAFVNDIARSTPAERNLVQSIIDSILTPLLNAQPNDELLSRFVAVGDTKPRVAVLSNPLPRYSDRFLIHIILSQGKFRTELDVFSVPHLRRSFQKVGLIDDHANPTLDEKYRILRRYILDQLLYMPGGTVSFDKHLVDADTALHTLLIDGNLQYHSTPLVLRIQLGPVATEDLIRRKVVYRRSFSEALHFLSDPIRDLPSVDDLVHATQQQPLAWEPQINRGRTQTLQSFEEQQRALRMGVDAIDRFRSGEFAFIPAPVLLGPPGSGKSFVTAHWGAYALAKGLSAIVTSVASERAAALGGEHIHLVFSIPVATNLSTRTLAERALTRLARDPVKMHWLKSIQVFIHEEIGTEGAELLDVQNKILQFIHNSPLPFGGVLIMGSGDPNQLPPIDQTLLWTSPSIITTMRLFALEHFVRSSTDQELQEVLTLFQKLDPTDQDIERIQDLVRTRYIWSSSGGAGSNQAAAR</sequence>
<comment type="cofactor">
    <cofactor evidence="1">
        <name>Mg(2+)</name>
        <dbReference type="ChEBI" id="CHEBI:18420"/>
    </cofactor>
</comment>
<dbReference type="GO" id="GO:0006310">
    <property type="term" value="P:DNA recombination"/>
    <property type="evidence" value="ECO:0007669"/>
    <property type="project" value="UniProtKB-KW"/>
</dbReference>
<feature type="region of interest" description="Disordered" evidence="2">
    <location>
        <begin position="503"/>
        <end position="522"/>
    </location>
</feature>
<dbReference type="EMBL" id="JABANP010001023">
    <property type="protein sequence ID" value="KAF4677011.1"/>
    <property type="molecule type" value="Genomic_DNA"/>
</dbReference>
<dbReference type="InterPro" id="IPR027417">
    <property type="entry name" value="P-loop_NTPase"/>
</dbReference>
<proteinExistence type="inferred from homology"/>
<evidence type="ECO:0000256" key="2">
    <source>
        <dbReference type="SAM" id="MobiDB-lite"/>
    </source>
</evidence>
<dbReference type="SUPFAM" id="SSF52540">
    <property type="entry name" value="P-loop containing nucleoside triphosphate hydrolases"/>
    <property type="match status" value="1"/>
</dbReference>
<name>A0A7J6N1R7_PEROL</name>
<feature type="region of interest" description="Disordered" evidence="2">
    <location>
        <begin position="436"/>
        <end position="472"/>
    </location>
</feature>
<dbReference type="OrthoDB" id="10046327at2759"/>
<protein>
    <recommendedName>
        <fullName evidence="1">ATP-dependent DNA helicase</fullName>
        <ecNumber evidence="1">5.6.2.3</ecNumber>
    </recommendedName>
</protein>
<reference evidence="4 5" key="1">
    <citation type="submission" date="2020-04" db="EMBL/GenBank/DDBJ databases">
        <title>Perkinsus olseni comparative genomics.</title>
        <authorList>
            <person name="Bogema D.R."/>
        </authorList>
    </citation>
    <scope>NUCLEOTIDE SEQUENCE [LARGE SCALE GENOMIC DNA]</scope>
    <source>
        <strain evidence="4">00978-12</strain>
    </source>
</reference>
<keyword evidence="1" id="KW-0234">DNA repair</keyword>
<dbReference type="EC" id="5.6.2.3" evidence="1"/>
<evidence type="ECO:0000259" key="3">
    <source>
        <dbReference type="Pfam" id="PF05970"/>
    </source>
</evidence>
<keyword evidence="1" id="KW-0233">DNA recombination</keyword>
<evidence type="ECO:0000313" key="4">
    <source>
        <dbReference type="EMBL" id="KAF4677011.1"/>
    </source>
</evidence>
<keyword evidence="1" id="KW-0347">Helicase</keyword>
<gene>
    <name evidence="4" type="ORF">FOZ60_000395</name>
</gene>
<dbReference type="GO" id="GO:0043139">
    <property type="term" value="F:5'-3' DNA helicase activity"/>
    <property type="evidence" value="ECO:0007669"/>
    <property type="project" value="UniProtKB-EC"/>
</dbReference>
<dbReference type="Pfam" id="PF05970">
    <property type="entry name" value="PIF1"/>
    <property type="match status" value="1"/>
</dbReference>
<dbReference type="Proteomes" id="UP000541610">
    <property type="component" value="Unassembled WGS sequence"/>
</dbReference>
<accession>A0A7J6N1R7</accession>
<evidence type="ECO:0000313" key="5">
    <source>
        <dbReference type="Proteomes" id="UP000541610"/>
    </source>
</evidence>
<comment type="caution">
    <text evidence="4">The sequence shown here is derived from an EMBL/GenBank/DDBJ whole genome shotgun (WGS) entry which is preliminary data.</text>
</comment>
<organism evidence="4 5">
    <name type="scientific">Perkinsus olseni</name>
    <name type="common">Perkinsus atlanticus</name>
    <dbReference type="NCBI Taxonomy" id="32597"/>
    <lineage>
        <taxon>Eukaryota</taxon>
        <taxon>Sar</taxon>
        <taxon>Alveolata</taxon>
        <taxon>Perkinsozoa</taxon>
        <taxon>Perkinsea</taxon>
        <taxon>Perkinsida</taxon>
        <taxon>Perkinsidae</taxon>
        <taxon>Perkinsus</taxon>
    </lineage>
</organism>
<dbReference type="InterPro" id="IPR010285">
    <property type="entry name" value="DNA_helicase_pif1-like_DEAD"/>
</dbReference>
<keyword evidence="1" id="KW-0378">Hydrolase</keyword>
<dbReference type="Gene3D" id="3.40.50.300">
    <property type="entry name" value="P-loop containing nucleotide triphosphate hydrolases"/>
    <property type="match status" value="1"/>
</dbReference>
<comment type="similarity">
    <text evidence="1">Belongs to the helicase family.</text>
</comment>
<keyword evidence="1" id="KW-0067">ATP-binding</keyword>
<comment type="catalytic activity">
    <reaction evidence="1">
        <text>ATP + H2O = ADP + phosphate + H(+)</text>
        <dbReference type="Rhea" id="RHEA:13065"/>
        <dbReference type="ChEBI" id="CHEBI:15377"/>
        <dbReference type="ChEBI" id="CHEBI:15378"/>
        <dbReference type="ChEBI" id="CHEBI:30616"/>
        <dbReference type="ChEBI" id="CHEBI:43474"/>
        <dbReference type="ChEBI" id="CHEBI:456216"/>
        <dbReference type="EC" id="5.6.2.3"/>
    </reaction>
</comment>
<evidence type="ECO:0000256" key="1">
    <source>
        <dbReference type="RuleBase" id="RU363044"/>
    </source>
</evidence>
<feature type="region of interest" description="Disordered" evidence="2">
    <location>
        <begin position="24"/>
        <end position="63"/>
    </location>
</feature>
<feature type="domain" description="DNA helicase Pif1-like DEAD-box helicase" evidence="3">
    <location>
        <begin position="1471"/>
        <end position="1605"/>
    </location>
</feature>
<keyword evidence="1" id="KW-0227">DNA damage</keyword>
<feature type="compositionally biased region" description="Acidic residues" evidence="2">
    <location>
        <begin position="24"/>
        <end position="33"/>
    </location>
</feature>
<feature type="compositionally biased region" description="Acidic residues" evidence="2">
    <location>
        <begin position="461"/>
        <end position="472"/>
    </location>
</feature>
<dbReference type="GO" id="GO:0005524">
    <property type="term" value="F:ATP binding"/>
    <property type="evidence" value="ECO:0007669"/>
    <property type="project" value="UniProtKB-KW"/>
</dbReference>
<feature type="compositionally biased region" description="Basic and acidic residues" evidence="2">
    <location>
        <begin position="34"/>
        <end position="63"/>
    </location>
</feature>